<dbReference type="AlphaFoldDB" id="A0A916JRJ1"/>
<evidence type="ECO:0000313" key="1">
    <source>
        <dbReference type="EMBL" id="CAG5087682.1"/>
    </source>
</evidence>
<name>A0A916JRJ1_9FLAO</name>
<sequence>MKQFIILTIIAIFFVSCSTVKEVSSTTNFEVTFVSAKAESSGKYRVDLLIKNLGGDKLIFIQSEKVTLIDKEGVNYTCSDIVLGNSKLKYDSYWGKCITNTLYSNVPTKLSLYFDTAENIEYISTCAIELILEKKSLDAPKITLKLNDISTEK</sequence>
<reference evidence="1" key="1">
    <citation type="submission" date="2021-04" db="EMBL/GenBank/DDBJ databases">
        <authorList>
            <person name="Rodrigo-Torres L."/>
            <person name="Arahal R. D."/>
            <person name="Lucena T."/>
        </authorList>
    </citation>
    <scope>NUCLEOTIDE SEQUENCE</scope>
    <source>
        <strain evidence="1">AS29M-1</strain>
    </source>
</reference>
<dbReference type="RefSeq" id="WP_258543720.1">
    <property type="nucleotide sequence ID" value="NZ_OU015584.1"/>
</dbReference>
<evidence type="ECO:0000313" key="2">
    <source>
        <dbReference type="Proteomes" id="UP000683507"/>
    </source>
</evidence>
<dbReference type="KEGG" id="ptan:CRYO30217_03547"/>
<protein>
    <submittedName>
        <fullName evidence="1">Uncharacterized protein</fullName>
    </submittedName>
</protein>
<proteinExistence type="predicted"/>
<dbReference type="Proteomes" id="UP000683507">
    <property type="component" value="Chromosome"/>
</dbReference>
<accession>A0A916JRJ1</accession>
<gene>
    <name evidence="1" type="ORF">CRYO30217_03547</name>
</gene>
<organism evidence="1 2">
    <name type="scientific">Parvicella tangerina</name>
    <dbReference type="NCBI Taxonomy" id="2829795"/>
    <lineage>
        <taxon>Bacteria</taxon>
        <taxon>Pseudomonadati</taxon>
        <taxon>Bacteroidota</taxon>
        <taxon>Flavobacteriia</taxon>
        <taxon>Flavobacteriales</taxon>
        <taxon>Parvicellaceae</taxon>
        <taxon>Parvicella</taxon>
    </lineage>
</organism>
<dbReference type="PROSITE" id="PS51257">
    <property type="entry name" value="PROKAR_LIPOPROTEIN"/>
    <property type="match status" value="1"/>
</dbReference>
<dbReference type="EMBL" id="OU015584">
    <property type="protein sequence ID" value="CAG5087682.1"/>
    <property type="molecule type" value="Genomic_DNA"/>
</dbReference>
<keyword evidence="2" id="KW-1185">Reference proteome</keyword>